<dbReference type="EMBL" id="FUIG01000019">
    <property type="protein sequence ID" value="SJM30351.1"/>
    <property type="molecule type" value="Genomic_DNA"/>
</dbReference>
<dbReference type="AlphaFoldDB" id="A0A2P9AGU7"/>
<evidence type="ECO:0000313" key="2">
    <source>
        <dbReference type="EMBL" id="SJM30351.1"/>
    </source>
</evidence>
<sequence>MPELDPDVADEVPWSDNITPYDDRHKVTYMRLLDAEADGADWREVARIVLHRDPVAEPERTRHCWEEHLRRAKWMTTTGYRKLLAGDRDTLQ</sequence>
<name>A0A2P9AGU7_9HYPH</name>
<dbReference type="RefSeq" id="WP_123147800.1">
    <property type="nucleotide sequence ID" value="NZ_FUIG01000019.1"/>
</dbReference>
<evidence type="ECO:0000313" key="3">
    <source>
        <dbReference type="Proteomes" id="UP000245698"/>
    </source>
</evidence>
<reference evidence="3" key="1">
    <citation type="submission" date="2016-12" db="EMBL/GenBank/DDBJ databases">
        <authorList>
            <person name="Brunel B."/>
        </authorList>
    </citation>
    <scope>NUCLEOTIDE SEQUENCE [LARGE SCALE GENOMIC DNA]</scope>
</reference>
<feature type="domain" description="T6SS Transcription factor RovC-like DNA binding" evidence="1">
    <location>
        <begin position="14"/>
        <end position="84"/>
    </location>
</feature>
<accession>A0A2P9AGU7</accession>
<dbReference type="Pfam" id="PF10074">
    <property type="entry name" value="RovC_DNA-bd"/>
    <property type="match status" value="1"/>
</dbReference>
<protein>
    <recommendedName>
        <fullName evidence="1">T6SS Transcription factor RovC-like DNA binding domain-containing protein</fullName>
    </recommendedName>
</protein>
<evidence type="ECO:0000259" key="1">
    <source>
        <dbReference type="Pfam" id="PF10074"/>
    </source>
</evidence>
<organism evidence="2 3">
    <name type="scientific">Mesorhizobium delmotii</name>
    <dbReference type="NCBI Taxonomy" id="1631247"/>
    <lineage>
        <taxon>Bacteria</taxon>
        <taxon>Pseudomonadati</taxon>
        <taxon>Pseudomonadota</taxon>
        <taxon>Alphaproteobacteria</taxon>
        <taxon>Hyphomicrobiales</taxon>
        <taxon>Phyllobacteriaceae</taxon>
        <taxon>Mesorhizobium</taxon>
    </lineage>
</organism>
<dbReference type="InterPro" id="IPR018754">
    <property type="entry name" value="RovC-like_DNA-bd"/>
</dbReference>
<gene>
    <name evidence="2" type="ORF">BQ8482_130250</name>
</gene>
<dbReference type="Proteomes" id="UP000245698">
    <property type="component" value="Unassembled WGS sequence"/>
</dbReference>
<proteinExistence type="predicted"/>
<keyword evidence="3" id="KW-1185">Reference proteome</keyword>